<sequence>MLFDKISKRGITLSLLIVFIIAIQVSCSGPGNRNLLDNQFRTNANSGIRLEQTPDEEHHDDFIDAMKGTLSVSIGSAIIIILLGYTLYILADKANLAQANINNIKKDARMKLIKKTWEYCEANAFVEKGFYPF</sequence>
<name>A0AAD2D692_EUPCR</name>
<keyword evidence="1" id="KW-0472">Membrane</keyword>
<dbReference type="EMBL" id="CAMPGE010025069">
    <property type="protein sequence ID" value="CAI2382864.1"/>
    <property type="molecule type" value="Genomic_DNA"/>
</dbReference>
<keyword evidence="4" id="KW-1185">Reference proteome</keyword>
<feature type="transmembrane region" description="Helical" evidence="1">
    <location>
        <begin position="70"/>
        <end position="91"/>
    </location>
</feature>
<keyword evidence="1" id="KW-1133">Transmembrane helix</keyword>
<evidence type="ECO:0000256" key="2">
    <source>
        <dbReference type="SAM" id="SignalP"/>
    </source>
</evidence>
<evidence type="ECO:0000256" key="1">
    <source>
        <dbReference type="SAM" id="Phobius"/>
    </source>
</evidence>
<dbReference type="AlphaFoldDB" id="A0AAD2D692"/>
<evidence type="ECO:0000313" key="4">
    <source>
        <dbReference type="Proteomes" id="UP001295684"/>
    </source>
</evidence>
<feature type="chain" id="PRO_5042003224" evidence="2">
    <location>
        <begin position="29"/>
        <end position="133"/>
    </location>
</feature>
<dbReference type="Proteomes" id="UP001295684">
    <property type="component" value="Unassembled WGS sequence"/>
</dbReference>
<accession>A0AAD2D692</accession>
<keyword evidence="2" id="KW-0732">Signal</keyword>
<evidence type="ECO:0000313" key="3">
    <source>
        <dbReference type="EMBL" id="CAI2382864.1"/>
    </source>
</evidence>
<protein>
    <submittedName>
        <fullName evidence="3">Uncharacterized protein</fullName>
    </submittedName>
</protein>
<gene>
    <name evidence="3" type="ORF">ECRASSUSDP1_LOCUS24352</name>
</gene>
<proteinExistence type="predicted"/>
<feature type="signal peptide" evidence="2">
    <location>
        <begin position="1"/>
        <end position="28"/>
    </location>
</feature>
<reference evidence="3" key="1">
    <citation type="submission" date="2023-07" db="EMBL/GenBank/DDBJ databases">
        <authorList>
            <consortium name="AG Swart"/>
            <person name="Singh M."/>
            <person name="Singh A."/>
            <person name="Seah K."/>
            <person name="Emmerich C."/>
        </authorList>
    </citation>
    <scope>NUCLEOTIDE SEQUENCE</scope>
    <source>
        <strain evidence="3">DP1</strain>
    </source>
</reference>
<comment type="caution">
    <text evidence="3">The sequence shown here is derived from an EMBL/GenBank/DDBJ whole genome shotgun (WGS) entry which is preliminary data.</text>
</comment>
<organism evidence="3 4">
    <name type="scientific">Euplotes crassus</name>
    <dbReference type="NCBI Taxonomy" id="5936"/>
    <lineage>
        <taxon>Eukaryota</taxon>
        <taxon>Sar</taxon>
        <taxon>Alveolata</taxon>
        <taxon>Ciliophora</taxon>
        <taxon>Intramacronucleata</taxon>
        <taxon>Spirotrichea</taxon>
        <taxon>Hypotrichia</taxon>
        <taxon>Euplotida</taxon>
        <taxon>Euplotidae</taxon>
        <taxon>Moneuplotes</taxon>
    </lineage>
</organism>
<keyword evidence="1" id="KW-0812">Transmembrane</keyword>